<feature type="domain" description="Peptidase M48" evidence="7">
    <location>
        <begin position="3"/>
        <end position="143"/>
    </location>
</feature>
<evidence type="ECO:0000256" key="6">
    <source>
        <dbReference type="ARBA" id="ARBA00023049"/>
    </source>
</evidence>
<comment type="cofactor">
    <cofactor evidence="1">
        <name>Zn(2+)</name>
        <dbReference type="ChEBI" id="CHEBI:29105"/>
    </cofactor>
</comment>
<evidence type="ECO:0000256" key="5">
    <source>
        <dbReference type="ARBA" id="ARBA00022833"/>
    </source>
</evidence>
<evidence type="ECO:0000256" key="3">
    <source>
        <dbReference type="ARBA" id="ARBA00022723"/>
    </source>
</evidence>
<protein>
    <recommendedName>
        <fullName evidence="7">Peptidase M48 domain-containing protein</fullName>
    </recommendedName>
</protein>
<evidence type="ECO:0000313" key="8">
    <source>
        <dbReference type="EMBL" id="GAF78316.1"/>
    </source>
</evidence>
<keyword evidence="2" id="KW-0645">Protease</keyword>
<dbReference type="EMBL" id="BARS01005763">
    <property type="protein sequence ID" value="GAF78316.1"/>
    <property type="molecule type" value="Genomic_DNA"/>
</dbReference>
<evidence type="ECO:0000259" key="7">
    <source>
        <dbReference type="Pfam" id="PF01435"/>
    </source>
</evidence>
<dbReference type="Gene3D" id="3.40.1000.10">
    <property type="entry name" value="Mog1/PsbP, alpha/beta/alpha sandwich"/>
    <property type="match status" value="1"/>
</dbReference>
<dbReference type="GO" id="GO:0016020">
    <property type="term" value="C:membrane"/>
    <property type="evidence" value="ECO:0007669"/>
    <property type="project" value="TreeGrafter"/>
</dbReference>
<dbReference type="GO" id="GO:0004222">
    <property type="term" value="F:metalloendopeptidase activity"/>
    <property type="evidence" value="ECO:0007669"/>
    <property type="project" value="InterPro"/>
</dbReference>
<dbReference type="InterPro" id="IPR001915">
    <property type="entry name" value="Peptidase_M48"/>
</dbReference>
<dbReference type="GO" id="GO:0046872">
    <property type="term" value="F:metal ion binding"/>
    <property type="evidence" value="ECO:0007669"/>
    <property type="project" value="UniProtKB-KW"/>
</dbReference>
<dbReference type="Gene3D" id="3.30.2010.10">
    <property type="entry name" value="Metalloproteases ('zincins'), catalytic domain"/>
    <property type="match status" value="1"/>
</dbReference>
<sequence length="394" mass="43689">FQYQFSVVDQFEPNAFALPGGYIFISRGLLVLANNEDELANVIGHEIVHSARRHSAAQQALAARQNPLAMGWQRSATLASYGRDMEREADKGGQILAAAAGYDPMGMSTFLRDMGQMDRLVRGHARRPTFMDTHPGSLNRAAANAARSSEMRWRRDPSLGDTRAALLRRIDGLPLDQRPETGIFEGDDFFHPAMDFRLRFPHGWRMSNTAQAVGAIAPRGDAVVFMSADQPAGDPQAMAEEYFEKTKEEQHLKLKESQPVKLGQIDAWRMEVEGSSGAGSISIFMVFVPYGQATFRITGMSLSRGASKYRGRFVNTARSFRPLTPAERSSIQSMRLRVVKARPGEGLVALGQRTSNAWDPTRTAVYNGLFSNHRFEGGELVKIAHVEAYVPRGR</sequence>
<dbReference type="PANTHER" id="PTHR22726:SF24">
    <property type="entry name" value="M48 FAMILY METALLOPEPTIDASE"/>
    <property type="match status" value="1"/>
</dbReference>
<evidence type="ECO:0000256" key="4">
    <source>
        <dbReference type="ARBA" id="ARBA00022801"/>
    </source>
</evidence>
<evidence type="ECO:0000256" key="2">
    <source>
        <dbReference type="ARBA" id="ARBA00022670"/>
    </source>
</evidence>
<comment type="caution">
    <text evidence="8">The sequence shown here is derived from an EMBL/GenBank/DDBJ whole genome shotgun (WGS) entry which is preliminary data.</text>
</comment>
<feature type="non-terminal residue" evidence="8">
    <location>
        <position position="1"/>
    </location>
</feature>
<gene>
    <name evidence="8" type="ORF">S01H1_11304</name>
</gene>
<evidence type="ECO:0000256" key="1">
    <source>
        <dbReference type="ARBA" id="ARBA00001947"/>
    </source>
</evidence>
<dbReference type="PANTHER" id="PTHR22726">
    <property type="entry name" value="METALLOENDOPEPTIDASE OMA1"/>
    <property type="match status" value="1"/>
</dbReference>
<accession>X0ST31</accession>
<keyword evidence="3" id="KW-0479">Metal-binding</keyword>
<dbReference type="GO" id="GO:0051603">
    <property type="term" value="P:proteolysis involved in protein catabolic process"/>
    <property type="evidence" value="ECO:0007669"/>
    <property type="project" value="TreeGrafter"/>
</dbReference>
<proteinExistence type="predicted"/>
<reference evidence="8" key="1">
    <citation type="journal article" date="2014" name="Front. Microbiol.">
        <title>High frequency of phylogenetically diverse reductive dehalogenase-homologous genes in deep subseafloor sedimentary metagenomes.</title>
        <authorList>
            <person name="Kawai M."/>
            <person name="Futagami T."/>
            <person name="Toyoda A."/>
            <person name="Takaki Y."/>
            <person name="Nishi S."/>
            <person name="Hori S."/>
            <person name="Arai W."/>
            <person name="Tsubouchi T."/>
            <person name="Morono Y."/>
            <person name="Uchiyama I."/>
            <person name="Ito T."/>
            <person name="Fujiyama A."/>
            <person name="Inagaki F."/>
            <person name="Takami H."/>
        </authorList>
    </citation>
    <scope>NUCLEOTIDE SEQUENCE</scope>
    <source>
        <strain evidence="8">Expedition CK06-06</strain>
    </source>
</reference>
<keyword evidence="6" id="KW-0482">Metalloprotease</keyword>
<organism evidence="8">
    <name type="scientific">marine sediment metagenome</name>
    <dbReference type="NCBI Taxonomy" id="412755"/>
    <lineage>
        <taxon>unclassified sequences</taxon>
        <taxon>metagenomes</taxon>
        <taxon>ecological metagenomes</taxon>
    </lineage>
</organism>
<dbReference type="InterPro" id="IPR051156">
    <property type="entry name" value="Mito/Outer_Membr_Metalloprot"/>
</dbReference>
<dbReference type="Pfam" id="PF01435">
    <property type="entry name" value="Peptidase_M48"/>
    <property type="match status" value="1"/>
</dbReference>
<dbReference type="AlphaFoldDB" id="X0ST31"/>
<keyword evidence="5" id="KW-0862">Zinc</keyword>
<name>X0ST31_9ZZZZ</name>
<keyword evidence="4" id="KW-0378">Hydrolase</keyword>